<organism evidence="7">
    <name type="scientific">Oikopleura dioica</name>
    <name type="common">Tunicate</name>
    <dbReference type="NCBI Taxonomy" id="34765"/>
    <lineage>
        <taxon>Eukaryota</taxon>
        <taxon>Metazoa</taxon>
        <taxon>Chordata</taxon>
        <taxon>Tunicata</taxon>
        <taxon>Appendicularia</taxon>
        <taxon>Copelata</taxon>
        <taxon>Oikopleuridae</taxon>
        <taxon>Oikopleura</taxon>
    </lineage>
</organism>
<dbReference type="SUPFAM" id="SSF103481">
    <property type="entry name" value="Multidrug resistance efflux transporter EmrE"/>
    <property type="match status" value="1"/>
</dbReference>
<evidence type="ECO:0008006" key="8">
    <source>
        <dbReference type="Google" id="ProtNLM"/>
    </source>
</evidence>
<dbReference type="InterPro" id="IPR012435">
    <property type="entry name" value="TMEM144"/>
</dbReference>
<evidence type="ECO:0000256" key="1">
    <source>
        <dbReference type="ARBA" id="ARBA00004141"/>
    </source>
</evidence>
<feature type="transmembrane region" description="Helical" evidence="6">
    <location>
        <begin position="166"/>
        <end position="186"/>
    </location>
</feature>
<dbReference type="Proteomes" id="UP000011014">
    <property type="component" value="Unassembled WGS sequence"/>
</dbReference>
<dbReference type="GO" id="GO:0016020">
    <property type="term" value="C:membrane"/>
    <property type="evidence" value="ECO:0007669"/>
    <property type="project" value="UniProtKB-SubCell"/>
</dbReference>
<dbReference type="EMBL" id="FN654600">
    <property type="protein sequence ID" value="CBY35209.1"/>
    <property type="molecule type" value="Genomic_DNA"/>
</dbReference>
<feature type="transmembrane region" description="Helical" evidence="6">
    <location>
        <begin position="39"/>
        <end position="63"/>
    </location>
</feature>
<feature type="transmembrane region" description="Helical" evidence="6">
    <location>
        <begin position="140"/>
        <end position="157"/>
    </location>
</feature>
<feature type="transmembrane region" description="Helical" evidence="6">
    <location>
        <begin position="75"/>
        <end position="96"/>
    </location>
</feature>
<dbReference type="InterPro" id="IPR037185">
    <property type="entry name" value="EmrE-like"/>
</dbReference>
<dbReference type="InterPro" id="IPR010651">
    <property type="entry name" value="Sugar_transport"/>
</dbReference>
<evidence type="ECO:0000256" key="5">
    <source>
        <dbReference type="ARBA" id="ARBA00023136"/>
    </source>
</evidence>
<reference evidence="7" key="1">
    <citation type="journal article" date="2010" name="Science">
        <title>Plasticity of animal genome architecture unmasked by rapid evolution of a pelagic tunicate.</title>
        <authorList>
            <person name="Denoeud F."/>
            <person name="Henriet S."/>
            <person name="Mungpakdee S."/>
            <person name="Aury J.M."/>
            <person name="Da Silva C."/>
            <person name="Brinkmann H."/>
            <person name="Mikhaleva J."/>
            <person name="Olsen L.C."/>
            <person name="Jubin C."/>
            <person name="Canestro C."/>
            <person name="Bouquet J.M."/>
            <person name="Danks G."/>
            <person name="Poulain J."/>
            <person name="Campsteijn C."/>
            <person name="Adamski M."/>
            <person name="Cross I."/>
            <person name="Yadetie F."/>
            <person name="Muffato M."/>
            <person name="Louis A."/>
            <person name="Butcher S."/>
            <person name="Tsagkogeorga G."/>
            <person name="Konrad A."/>
            <person name="Singh S."/>
            <person name="Jensen M.F."/>
            <person name="Cong E.H."/>
            <person name="Eikeseth-Otteraa H."/>
            <person name="Noel B."/>
            <person name="Anthouard V."/>
            <person name="Porcel B.M."/>
            <person name="Kachouri-Lafond R."/>
            <person name="Nishino A."/>
            <person name="Ugolini M."/>
            <person name="Chourrout P."/>
            <person name="Nishida H."/>
            <person name="Aasland R."/>
            <person name="Huzurbazar S."/>
            <person name="Westhof E."/>
            <person name="Delsuc F."/>
            <person name="Lehrach H."/>
            <person name="Reinhardt R."/>
            <person name="Weissenbach J."/>
            <person name="Roy S.W."/>
            <person name="Artiguenave F."/>
            <person name="Postlethwait J.H."/>
            <person name="Manak J.R."/>
            <person name="Thompson E.M."/>
            <person name="Jaillon O."/>
            <person name="Du Pasquier L."/>
            <person name="Boudinot P."/>
            <person name="Liberles D.A."/>
            <person name="Volff J.N."/>
            <person name="Philippe H."/>
            <person name="Lenhard B."/>
            <person name="Roest Crollius H."/>
            <person name="Wincker P."/>
            <person name="Chourrout D."/>
        </authorList>
    </citation>
    <scope>NUCLEOTIDE SEQUENCE [LARGE SCALE GENOMIC DNA]</scope>
</reference>
<evidence type="ECO:0000256" key="4">
    <source>
        <dbReference type="ARBA" id="ARBA00022989"/>
    </source>
</evidence>
<evidence type="ECO:0000313" key="7">
    <source>
        <dbReference type="EMBL" id="CBY35209.1"/>
    </source>
</evidence>
<dbReference type="AlphaFoldDB" id="E4YI98"/>
<dbReference type="PANTHER" id="PTHR16119">
    <property type="entry name" value="TRANSMEMBRANE PROTEIN 144"/>
    <property type="match status" value="1"/>
</dbReference>
<accession>E4YI98</accession>
<comment type="subcellular location">
    <subcellularLocation>
        <location evidence="1">Membrane</location>
        <topology evidence="1">Multi-pass membrane protein</topology>
    </subcellularLocation>
</comment>
<protein>
    <recommendedName>
        <fullName evidence="8">EamA domain-containing protein</fullName>
    </recommendedName>
</protein>
<keyword evidence="5 6" id="KW-0472">Membrane</keyword>
<evidence type="ECO:0000256" key="2">
    <source>
        <dbReference type="ARBA" id="ARBA00005731"/>
    </source>
</evidence>
<evidence type="ECO:0000256" key="6">
    <source>
        <dbReference type="SAM" id="Phobius"/>
    </source>
</evidence>
<sequence length="187" mass="20449">MKRGDSVLIDEDQIETPLVKTEIVDPDWIDELSQTKQKWLGVFLAVLSGAFYGMNFLPITLAVEQKIIASHMDGVLSHFSGVLIAQLSIFIVYSVYRKSKPDLYPSAVIPAMITGTTWAVAFLCWLYANSILGEAFTFPILATAPSVLGCVVGIYFFKEVSDKKSIILAVIGSLTCIAGVICTSFSR</sequence>
<gene>
    <name evidence="7" type="ORF">GSOID_T00027014001</name>
</gene>
<comment type="similarity">
    <text evidence="2">Belongs to the TMEM144 family.</text>
</comment>
<keyword evidence="3 6" id="KW-0812">Transmembrane</keyword>
<dbReference type="Pfam" id="PF07857">
    <property type="entry name" value="TMEM144"/>
    <property type="match status" value="1"/>
</dbReference>
<dbReference type="GO" id="GO:0015144">
    <property type="term" value="F:carbohydrate transmembrane transporter activity"/>
    <property type="evidence" value="ECO:0007669"/>
    <property type="project" value="InterPro"/>
</dbReference>
<name>E4YI98_OIKDI</name>
<evidence type="ECO:0000256" key="3">
    <source>
        <dbReference type="ARBA" id="ARBA00022692"/>
    </source>
</evidence>
<proteinExistence type="inferred from homology"/>
<keyword evidence="4 6" id="KW-1133">Transmembrane helix</keyword>
<feature type="transmembrane region" description="Helical" evidence="6">
    <location>
        <begin position="108"/>
        <end position="128"/>
    </location>
</feature>
<dbReference type="PANTHER" id="PTHR16119:SF17">
    <property type="entry name" value="TRANSMEMBRANE PROTEIN 144"/>
    <property type="match status" value="1"/>
</dbReference>